<dbReference type="RefSeq" id="WP_208197013.1">
    <property type="nucleotide sequence ID" value="NZ_CP076023.1"/>
</dbReference>
<dbReference type="EMBL" id="CP076023">
    <property type="protein sequence ID" value="QWC16450.1"/>
    <property type="molecule type" value="Genomic_DNA"/>
</dbReference>
<gene>
    <name evidence="1" type="ORF">KKR89_01875</name>
</gene>
<evidence type="ECO:0000313" key="1">
    <source>
        <dbReference type="EMBL" id="QWC16450.1"/>
    </source>
</evidence>
<dbReference type="Proteomes" id="UP000679335">
    <property type="component" value="Chromosome"/>
</dbReference>
<name>A0ABX8GKG8_9CELL</name>
<proteinExistence type="predicted"/>
<accession>A0ABX8GKG8</accession>
<reference evidence="1 2" key="1">
    <citation type="submission" date="2021-05" db="EMBL/GenBank/DDBJ databases">
        <title>Novel species in genus Cellulomonas.</title>
        <authorList>
            <person name="Zhang G."/>
        </authorList>
    </citation>
    <scope>NUCLEOTIDE SEQUENCE [LARGE SCALE GENOMIC DNA]</scope>
    <source>
        <strain evidence="2">zg-ZUI157</strain>
    </source>
</reference>
<organism evidence="1 2">
    <name type="scientific">Cellulomonas dongxiuzhuiae</name>
    <dbReference type="NCBI Taxonomy" id="2819979"/>
    <lineage>
        <taxon>Bacteria</taxon>
        <taxon>Bacillati</taxon>
        <taxon>Actinomycetota</taxon>
        <taxon>Actinomycetes</taxon>
        <taxon>Micrococcales</taxon>
        <taxon>Cellulomonadaceae</taxon>
        <taxon>Cellulomonas</taxon>
    </lineage>
</organism>
<sequence>MPSPSEVEMALCVPRIVGPVSGWTSSLLIEGAVAGATVVVRDGSPTGPDLVKSSVGGGRDRVPLLPGVQLSPGRALFVAQIDAFDTSPWTSPHLAEVVGPPPVDWAKVPPPWFRSQVFACGRAVWVEGCVPGAQVSISVGALPLGQAVADEGRARARLGTGFPAGLVARATLSAPPGAPGIVGAPVSTTTPVRALPVPSGAELPAVVVGPPRPEGCDTSIVVAGVVDGAEVTVDRADEGIVEVALFDLDSLSLRLGTPLDPRGGRLTVAQAVSARCEVRPSPPVTVEWGPATQPPTPTPRPPCGGSPFLYVENLKGGAALTIDVGGTVFRTVVPPATTATVFEVAPMAEGVTVSVTQQACGLASQPGVTTVGPGMVSQPPTVAGPLLRCARVVRVTGVTPGALVRVHARGVAGSSPISPWVWTGSTSVAIEVSPSLVEDDEVSAEQTVCGGGPVTSDRPEVVQALPDLLPVEIAFAFATQRSVTVVALPGALVRVFRRVTGEEIGWGLVDPENDRVRVDAPLVEGEVLFAVQHLCNQRSEDGPDHRVRPGRRTFLLPQPKTWPVTSEPVGHDVTWRECALECRIDGVYTLRGLFENTAEGSSADIDASVRLTHPSGWQLERTMTLLLAADNDSNASNDLLKQKGYTSMVDRTWPGLEPTFRRPDVWSLVLDATATFQWLVALSTFPESEADDVDEDKDPPPPSP</sequence>
<evidence type="ECO:0000313" key="2">
    <source>
        <dbReference type="Proteomes" id="UP000679335"/>
    </source>
</evidence>
<protein>
    <submittedName>
        <fullName evidence="1">Uncharacterized protein</fullName>
    </submittedName>
</protein>
<keyword evidence="2" id="KW-1185">Reference proteome</keyword>